<gene>
    <name evidence="2" type="ORF">ACFQZP_18785</name>
</gene>
<evidence type="ECO:0000256" key="1">
    <source>
        <dbReference type="SAM" id="Phobius"/>
    </source>
</evidence>
<evidence type="ECO:0008006" key="4">
    <source>
        <dbReference type="Google" id="ProtNLM"/>
    </source>
</evidence>
<proteinExistence type="predicted"/>
<keyword evidence="1" id="KW-0812">Transmembrane</keyword>
<accession>A0ABW2VME6</accession>
<keyword evidence="3" id="KW-1185">Reference proteome</keyword>
<comment type="caution">
    <text evidence="2">The sequence shown here is derived from an EMBL/GenBank/DDBJ whole genome shotgun (WGS) entry which is preliminary data.</text>
</comment>
<keyword evidence="1" id="KW-1133">Transmembrane helix</keyword>
<feature type="transmembrane region" description="Helical" evidence="1">
    <location>
        <begin position="42"/>
        <end position="65"/>
    </location>
</feature>
<dbReference type="RefSeq" id="WP_381260439.1">
    <property type="nucleotide sequence ID" value="NZ_JBHTBI010000042.1"/>
</dbReference>
<feature type="transmembrane region" description="Helical" evidence="1">
    <location>
        <begin position="108"/>
        <end position="130"/>
    </location>
</feature>
<feature type="transmembrane region" description="Helical" evidence="1">
    <location>
        <begin position="77"/>
        <end position="96"/>
    </location>
</feature>
<protein>
    <recommendedName>
        <fullName evidence="4">Integral membrane protein</fullName>
    </recommendedName>
</protein>
<dbReference type="Proteomes" id="UP001596957">
    <property type="component" value="Unassembled WGS sequence"/>
</dbReference>
<reference evidence="3" key="1">
    <citation type="journal article" date="2019" name="Int. J. Syst. Evol. Microbiol.">
        <title>The Global Catalogue of Microorganisms (GCM) 10K type strain sequencing project: providing services to taxonomists for standard genome sequencing and annotation.</title>
        <authorList>
            <consortium name="The Broad Institute Genomics Platform"/>
            <consortium name="The Broad Institute Genome Sequencing Center for Infectious Disease"/>
            <person name="Wu L."/>
            <person name="Ma J."/>
        </authorList>
    </citation>
    <scope>NUCLEOTIDE SEQUENCE [LARGE SCALE GENOMIC DNA]</scope>
    <source>
        <strain evidence="3">CGMCC 4.7198</strain>
    </source>
</reference>
<dbReference type="EMBL" id="JBHTEC010000001">
    <property type="protein sequence ID" value="MFD0283687.1"/>
    <property type="molecule type" value="Genomic_DNA"/>
</dbReference>
<keyword evidence="1" id="KW-0472">Membrane</keyword>
<sequence length="166" mass="17395">MHGLIKQLRVSLLVTLGLSAFDLSHAVLQAMRSGGNLAALGDWALTTVAFCVLVAVVHTAIYGAAHIGRPEGKEARGVRAGLLILLLLDVGVAWPLLSRASGHSGTLYAAGCVAVALLPLLTTVVAWSWTRQRGLEADVARNRALFFGILALLPQLLAAAILFLAV</sequence>
<organism evidence="2 3">
    <name type="scientific">Streptomyces lutosisoli</name>
    <dbReference type="NCBI Taxonomy" id="2665721"/>
    <lineage>
        <taxon>Bacteria</taxon>
        <taxon>Bacillati</taxon>
        <taxon>Actinomycetota</taxon>
        <taxon>Actinomycetes</taxon>
        <taxon>Kitasatosporales</taxon>
        <taxon>Streptomycetaceae</taxon>
        <taxon>Streptomyces</taxon>
    </lineage>
</organism>
<evidence type="ECO:0000313" key="3">
    <source>
        <dbReference type="Proteomes" id="UP001596957"/>
    </source>
</evidence>
<name>A0ABW2VME6_9ACTN</name>
<feature type="transmembrane region" description="Helical" evidence="1">
    <location>
        <begin position="142"/>
        <end position="165"/>
    </location>
</feature>
<evidence type="ECO:0000313" key="2">
    <source>
        <dbReference type="EMBL" id="MFD0283687.1"/>
    </source>
</evidence>